<accession>A0AAE4K6P1</accession>
<dbReference type="RefSeq" id="WP_284076941.1">
    <property type="nucleotide sequence ID" value="NZ_JAVLSM010000007.1"/>
</dbReference>
<dbReference type="AlphaFoldDB" id="A0AAE4K6P1"/>
<evidence type="ECO:0000313" key="2">
    <source>
        <dbReference type="EMBL" id="MDT0337472.1"/>
    </source>
</evidence>
<sequence length="68" mass="7577">MNVTIAVDSQPGADDSRDPRHRAEVYPSDRPEAEPLMVTGWNFSAGAAKQHAFQWARMNGHIVDNPPY</sequence>
<evidence type="ECO:0000256" key="1">
    <source>
        <dbReference type="SAM" id="MobiDB-lite"/>
    </source>
</evidence>
<reference evidence="2" key="1">
    <citation type="submission" date="2023-02" db="EMBL/GenBank/DDBJ databases">
        <title>Description of Herbaspirillum huttiense subsp. nephrolepsisexaltata and Herbaspirillum huttiense subsp. lycopersicon.</title>
        <authorList>
            <person name="Poudel M."/>
            <person name="Sharma A."/>
            <person name="Goss E."/>
            <person name="Tapia J.H."/>
            <person name="Harmon C.M."/>
            <person name="Jones J.B."/>
        </authorList>
    </citation>
    <scope>NUCLEOTIDE SEQUENCE</scope>
    <source>
        <strain evidence="2">NC40101</strain>
    </source>
</reference>
<comment type="caution">
    <text evidence="2">The sequence shown here is derived from an EMBL/GenBank/DDBJ whole genome shotgun (WGS) entry which is preliminary data.</text>
</comment>
<dbReference type="EMBL" id="JAVRAA010000005">
    <property type="protein sequence ID" value="MDT0337472.1"/>
    <property type="molecule type" value="Genomic_DNA"/>
</dbReference>
<organism evidence="2">
    <name type="scientific">Herbaspirillum huttiense subsp. nephrolepidis</name>
    <dbReference type="NCBI Taxonomy" id="3075126"/>
    <lineage>
        <taxon>Bacteria</taxon>
        <taxon>Pseudomonadati</taxon>
        <taxon>Pseudomonadota</taxon>
        <taxon>Betaproteobacteria</taxon>
        <taxon>Burkholderiales</taxon>
        <taxon>Oxalobacteraceae</taxon>
        <taxon>Herbaspirillum</taxon>
    </lineage>
</organism>
<feature type="region of interest" description="Disordered" evidence="1">
    <location>
        <begin position="1"/>
        <end position="30"/>
    </location>
</feature>
<gene>
    <name evidence="2" type="ORF">RJN63_11580</name>
</gene>
<protein>
    <submittedName>
        <fullName evidence="2">CDP-diacylglycerol pyrophosphatase</fullName>
    </submittedName>
</protein>
<name>A0AAE4K6P1_9BURK</name>
<proteinExistence type="predicted"/>
<feature type="compositionally biased region" description="Basic and acidic residues" evidence="1">
    <location>
        <begin position="14"/>
        <end position="30"/>
    </location>
</feature>